<dbReference type="Proteomes" id="UP000745859">
    <property type="component" value="Unassembled WGS sequence"/>
</dbReference>
<dbReference type="PANTHER" id="PTHR45661:SF3">
    <property type="entry name" value="IG-LIKE DOMAIN-CONTAINING PROTEIN"/>
    <property type="match status" value="1"/>
</dbReference>
<dbReference type="Gene3D" id="3.80.10.10">
    <property type="entry name" value="Ribonuclease Inhibitor"/>
    <property type="match status" value="2"/>
</dbReference>
<evidence type="ECO:0000256" key="2">
    <source>
        <dbReference type="SAM" id="SignalP"/>
    </source>
</evidence>
<feature type="domain" description="Secretion system C-terminal sorting" evidence="3">
    <location>
        <begin position="537"/>
        <end position="596"/>
    </location>
</feature>
<evidence type="ECO:0000313" key="5">
    <source>
        <dbReference type="Proteomes" id="UP000745859"/>
    </source>
</evidence>
<sequence>MKLKLLLTLLLTFAFAKAESFDSNGIRYNTTDTNTIEVVALSSGKYTGAITIPNTVTYNTVNYTVTGIGDNAFMNNEELTSIVLPSGLLYIGQSSFQSCKKLANFTFPNSLTEIGSTAFYGCEALTSITIPSGVTVMSDQVFEYCPNLVSVSLPSGITSVEREAFNACNDLTTINLPEGLTEIGESAFSSCSSLTRIELPSTLTSLGNKAFKSCEALEMVIVKNTTPLEIEATVFAENSEPSPFDEPEEILYLVVPNGSVNTYEAADAWNIFSEILTTEPVFFVEGGIRYASLGGTVVGVMPLTSGKYEGAVTIPDTVTHNSIQYSVTKIMSKAFYECYELTSVVLPTNLKTIGTSAFYECEGLTSVTLPNGITTIGTSAFSSCSELTSITIPDGVTTIGNSAFSSCSELTSVTLPSGITTIGSFTFSECFKLTSITLPAGLTSISAYSFYDCTSLSNVVVENSTPISITNVFVVAGMGGPPVDNVSNINLTVPSGSKTDYEAAAVWQDFKTITETVTLSAEKETFNNNFNIVFGQNSLSIQANNGIEVTKINLLDITGAVVTSTTQATVNVATLSKGVYILTINTNKGVFAKKVVKQ</sequence>
<accession>A0ABX0U850</accession>
<dbReference type="Pfam" id="PF13306">
    <property type="entry name" value="LRR_5"/>
    <property type="match status" value="2"/>
</dbReference>
<dbReference type="InterPro" id="IPR053139">
    <property type="entry name" value="Surface_bspA-like"/>
</dbReference>
<reference evidence="4 5" key="1">
    <citation type="submission" date="2020-03" db="EMBL/GenBank/DDBJ databases">
        <title>Genomic Encyclopedia of Type Strains, Phase IV (KMG-IV): sequencing the most valuable type-strain genomes for metagenomic binning, comparative biology and taxonomic classification.</title>
        <authorList>
            <person name="Goeker M."/>
        </authorList>
    </citation>
    <scope>NUCLEOTIDE SEQUENCE [LARGE SCALE GENOMIC DNA]</scope>
    <source>
        <strain evidence="4 5">DSM 101599</strain>
    </source>
</reference>
<feature type="chain" id="PRO_5047229440" description="Secretion system C-terminal sorting domain-containing protein" evidence="2">
    <location>
        <begin position="19"/>
        <end position="598"/>
    </location>
</feature>
<organism evidence="4 5">
    <name type="scientific">Wenyingzhuangia heitensis</name>
    <dbReference type="NCBI Taxonomy" id="1487859"/>
    <lineage>
        <taxon>Bacteria</taxon>
        <taxon>Pseudomonadati</taxon>
        <taxon>Bacteroidota</taxon>
        <taxon>Flavobacteriia</taxon>
        <taxon>Flavobacteriales</taxon>
        <taxon>Flavobacteriaceae</taxon>
        <taxon>Wenyingzhuangia</taxon>
    </lineage>
</organism>
<dbReference type="Pfam" id="PF18962">
    <property type="entry name" value="Por_Secre_tail"/>
    <property type="match status" value="1"/>
</dbReference>
<dbReference type="PANTHER" id="PTHR45661">
    <property type="entry name" value="SURFACE ANTIGEN"/>
    <property type="match status" value="1"/>
</dbReference>
<keyword evidence="1 2" id="KW-0732">Signal</keyword>
<dbReference type="InterPro" id="IPR026906">
    <property type="entry name" value="LRR_5"/>
</dbReference>
<comment type="caution">
    <text evidence="4">The sequence shown here is derived from an EMBL/GenBank/DDBJ whole genome shotgun (WGS) entry which is preliminary data.</text>
</comment>
<dbReference type="SUPFAM" id="SSF52058">
    <property type="entry name" value="L domain-like"/>
    <property type="match status" value="2"/>
</dbReference>
<keyword evidence="5" id="KW-1185">Reference proteome</keyword>
<protein>
    <recommendedName>
        <fullName evidence="3">Secretion system C-terminal sorting domain-containing protein</fullName>
    </recommendedName>
</protein>
<feature type="signal peptide" evidence="2">
    <location>
        <begin position="1"/>
        <end position="18"/>
    </location>
</feature>
<dbReference type="RefSeq" id="WP_167186114.1">
    <property type="nucleotide sequence ID" value="NZ_JAASQL010000001.1"/>
</dbReference>
<evidence type="ECO:0000313" key="4">
    <source>
        <dbReference type="EMBL" id="NIJ45019.1"/>
    </source>
</evidence>
<evidence type="ECO:0000256" key="1">
    <source>
        <dbReference type="ARBA" id="ARBA00022729"/>
    </source>
</evidence>
<name>A0ABX0U850_9FLAO</name>
<dbReference type="InterPro" id="IPR026444">
    <property type="entry name" value="Secre_tail"/>
</dbReference>
<dbReference type="NCBIfam" id="TIGR04183">
    <property type="entry name" value="Por_Secre_tail"/>
    <property type="match status" value="1"/>
</dbReference>
<proteinExistence type="predicted"/>
<dbReference type="InterPro" id="IPR032675">
    <property type="entry name" value="LRR_dom_sf"/>
</dbReference>
<evidence type="ECO:0000259" key="3">
    <source>
        <dbReference type="Pfam" id="PF18962"/>
    </source>
</evidence>
<dbReference type="EMBL" id="JAASQL010000001">
    <property type="protein sequence ID" value="NIJ45019.1"/>
    <property type="molecule type" value="Genomic_DNA"/>
</dbReference>
<gene>
    <name evidence="4" type="ORF">FHR24_001458</name>
</gene>